<feature type="transmembrane region" description="Helical" evidence="6">
    <location>
        <begin position="354"/>
        <end position="378"/>
    </location>
</feature>
<dbReference type="NCBIfam" id="TIGR00797">
    <property type="entry name" value="matE"/>
    <property type="match status" value="1"/>
</dbReference>
<dbReference type="CDD" id="cd13136">
    <property type="entry name" value="MATE_DinF_like"/>
    <property type="match status" value="1"/>
</dbReference>
<dbReference type="InterPro" id="IPR044644">
    <property type="entry name" value="DinF-like"/>
</dbReference>
<keyword evidence="5 6" id="KW-0472">Membrane</keyword>
<evidence type="ECO:0000313" key="8">
    <source>
        <dbReference type="Proteomes" id="UP000647183"/>
    </source>
</evidence>
<comment type="similarity">
    <text evidence="2">Belongs to the multi antimicrobial extrusion (MATE) (TC 2.A.66.1) family.</text>
</comment>
<feature type="transmembrane region" description="Helical" evidence="6">
    <location>
        <begin position="390"/>
        <end position="411"/>
    </location>
</feature>
<comment type="subcellular location">
    <subcellularLocation>
        <location evidence="1">Membrane</location>
        <topology evidence="1">Multi-pass membrane protein</topology>
    </subcellularLocation>
</comment>
<name>A0ABR8UL31_9GAMM</name>
<feature type="transmembrane region" description="Helical" evidence="6">
    <location>
        <begin position="309"/>
        <end position="333"/>
    </location>
</feature>
<feature type="transmembrane region" description="Helical" evidence="6">
    <location>
        <begin position="168"/>
        <end position="188"/>
    </location>
</feature>
<feature type="transmembrane region" description="Helical" evidence="6">
    <location>
        <begin position="51"/>
        <end position="72"/>
    </location>
</feature>
<evidence type="ECO:0000256" key="3">
    <source>
        <dbReference type="ARBA" id="ARBA00022692"/>
    </source>
</evidence>
<dbReference type="PANTHER" id="PTHR42893:SF46">
    <property type="entry name" value="PROTEIN DETOXIFICATION 44, CHLOROPLASTIC"/>
    <property type="match status" value="1"/>
</dbReference>
<gene>
    <name evidence="7" type="ORF">H9645_11810</name>
</gene>
<feature type="transmembrane region" description="Helical" evidence="6">
    <location>
        <begin position="423"/>
        <end position="439"/>
    </location>
</feature>
<accession>A0ABR8UL31</accession>
<feature type="transmembrane region" description="Helical" evidence="6">
    <location>
        <begin position="195"/>
        <end position="217"/>
    </location>
</feature>
<evidence type="ECO:0000256" key="1">
    <source>
        <dbReference type="ARBA" id="ARBA00004141"/>
    </source>
</evidence>
<dbReference type="InterPro" id="IPR002528">
    <property type="entry name" value="MATE_fam"/>
</dbReference>
<feature type="transmembrane region" description="Helical" evidence="6">
    <location>
        <begin position="278"/>
        <end position="297"/>
    </location>
</feature>
<evidence type="ECO:0000256" key="6">
    <source>
        <dbReference type="SAM" id="Phobius"/>
    </source>
</evidence>
<keyword evidence="3 6" id="KW-0812">Transmembrane</keyword>
<feature type="transmembrane region" description="Helical" evidence="6">
    <location>
        <begin position="445"/>
        <end position="463"/>
    </location>
</feature>
<feature type="transmembrane region" description="Helical" evidence="6">
    <location>
        <begin position="223"/>
        <end position="246"/>
    </location>
</feature>
<evidence type="ECO:0000256" key="5">
    <source>
        <dbReference type="ARBA" id="ARBA00023136"/>
    </source>
</evidence>
<organism evidence="7 8">
    <name type="scientific">Luteimonas colneyensis</name>
    <dbReference type="NCBI Taxonomy" id="2762230"/>
    <lineage>
        <taxon>Bacteria</taxon>
        <taxon>Pseudomonadati</taxon>
        <taxon>Pseudomonadota</taxon>
        <taxon>Gammaproteobacteria</taxon>
        <taxon>Lysobacterales</taxon>
        <taxon>Lysobacteraceae</taxon>
        <taxon>Luteimonas</taxon>
    </lineage>
</organism>
<evidence type="ECO:0000313" key="7">
    <source>
        <dbReference type="EMBL" id="MBD7988712.1"/>
    </source>
</evidence>
<dbReference type="Pfam" id="PF01554">
    <property type="entry name" value="MatE"/>
    <property type="match status" value="2"/>
</dbReference>
<sequence>MRSARARTSRVPARRRRPAWCPRTRPTCSAALAGSTEPLTRAAVARQAWPIILANAAVPALGLVDTAVIGHYGSATGLGALALGALLFNFVYWSFGFLRMGTTGFVAQARGAGDEAEVRATFARALLLGAGIGAALLVLQWPLTWLYFGLMDGSDAVESVAGEYFRARIWGAPAALALFAVSGLLIGLGRSRELLLVQLLLNGLNAGLDVWFAGMLGMGARGIGLGTAIAEWGTCAVALVVALRVLRWRHRDPAPLLDWRRVADPQRIREAMAANGDILVRTLCLLLAFGWFANAGARFGDVTLAANHILLQLVSFSAFFLDGFAFVAEARVGAAWGARDRAGFRRSMRLTSELALATALALSLAILLAGGAAVHALTSLPAVRDSAALHLPWAALYVLLSVAAFQLDGVFIGTTRTREMRNAALLSTTVFLLLAWPATRAWGNHGLWAAFVAYVVARAVALWPHLRRLQARLPAG</sequence>
<reference evidence="7 8" key="1">
    <citation type="submission" date="2020-08" db="EMBL/GenBank/DDBJ databases">
        <title>A Genomic Blueprint of the Chicken Gut Microbiome.</title>
        <authorList>
            <person name="Gilroy R."/>
            <person name="Ravi A."/>
            <person name="Getino M."/>
            <person name="Pursley I."/>
            <person name="Horton D.L."/>
            <person name="Alikhan N.-F."/>
            <person name="Baker D."/>
            <person name="Gharbi K."/>
            <person name="Hall N."/>
            <person name="Watson M."/>
            <person name="Adriaenssens E.M."/>
            <person name="Foster-Nyarko E."/>
            <person name="Jarju S."/>
            <person name="Secka A."/>
            <person name="Antonio M."/>
            <person name="Oren A."/>
            <person name="Chaudhuri R."/>
            <person name="La Ragione R.M."/>
            <person name="Hildebrand F."/>
            <person name="Pallen M.J."/>
        </authorList>
    </citation>
    <scope>NUCLEOTIDE SEQUENCE [LARGE SCALE GENOMIC DNA]</scope>
    <source>
        <strain evidence="7 8">Sa2BVA3</strain>
    </source>
</reference>
<keyword evidence="8" id="KW-1185">Reference proteome</keyword>
<evidence type="ECO:0000256" key="2">
    <source>
        <dbReference type="ARBA" id="ARBA00010199"/>
    </source>
</evidence>
<keyword evidence="4 6" id="KW-1133">Transmembrane helix</keyword>
<protein>
    <submittedName>
        <fullName evidence="7">MATE family efflux transporter</fullName>
    </submittedName>
</protein>
<proteinExistence type="inferred from homology"/>
<evidence type="ECO:0000256" key="4">
    <source>
        <dbReference type="ARBA" id="ARBA00022989"/>
    </source>
</evidence>
<comment type="caution">
    <text evidence="7">The sequence shown here is derived from an EMBL/GenBank/DDBJ whole genome shotgun (WGS) entry which is preliminary data.</text>
</comment>
<dbReference type="Proteomes" id="UP000647183">
    <property type="component" value="Unassembled WGS sequence"/>
</dbReference>
<dbReference type="EMBL" id="JACSQJ010000007">
    <property type="protein sequence ID" value="MBD7988712.1"/>
    <property type="molecule type" value="Genomic_DNA"/>
</dbReference>
<feature type="transmembrane region" description="Helical" evidence="6">
    <location>
        <begin position="78"/>
        <end position="98"/>
    </location>
</feature>
<feature type="transmembrane region" description="Helical" evidence="6">
    <location>
        <begin position="125"/>
        <end position="148"/>
    </location>
</feature>
<dbReference type="PANTHER" id="PTHR42893">
    <property type="entry name" value="PROTEIN DETOXIFICATION 44, CHLOROPLASTIC-RELATED"/>
    <property type="match status" value="1"/>
</dbReference>